<evidence type="ECO:0000313" key="6">
    <source>
        <dbReference type="EMBL" id="SLN49085.1"/>
    </source>
</evidence>
<dbReference type="RefSeq" id="WP_085806002.1">
    <property type="nucleotide sequence ID" value="NZ_FWFX01000007.1"/>
</dbReference>
<dbReference type="Proteomes" id="UP000193061">
    <property type="component" value="Unassembled WGS sequence"/>
</dbReference>
<feature type="domain" description="Solute-binding protein family 5" evidence="5">
    <location>
        <begin position="69"/>
        <end position="468"/>
    </location>
</feature>
<dbReference type="SUPFAM" id="SSF53850">
    <property type="entry name" value="Periplasmic binding protein-like II"/>
    <property type="match status" value="1"/>
</dbReference>
<dbReference type="EMBL" id="FWFX01000007">
    <property type="protein sequence ID" value="SLN49085.1"/>
    <property type="molecule type" value="Genomic_DNA"/>
</dbReference>
<reference evidence="6 7" key="1">
    <citation type="submission" date="2017-03" db="EMBL/GenBank/DDBJ databases">
        <authorList>
            <person name="Afonso C.L."/>
            <person name="Miller P.J."/>
            <person name="Scott M.A."/>
            <person name="Spackman E."/>
            <person name="Goraichik I."/>
            <person name="Dimitrov K.M."/>
            <person name="Suarez D.L."/>
            <person name="Swayne D.E."/>
        </authorList>
    </citation>
    <scope>NUCLEOTIDE SEQUENCE [LARGE SCALE GENOMIC DNA]</scope>
    <source>
        <strain evidence="6 7">CECT 7450</strain>
    </source>
</reference>
<proteinExistence type="inferred from homology"/>
<comment type="similarity">
    <text evidence="2">Belongs to the bacterial solute-binding protein 5 family.</text>
</comment>
<dbReference type="PANTHER" id="PTHR30290:SF65">
    <property type="entry name" value="MONOACYL PHOSPHATIDYLINOSITOL TETRAMANNOSIDE-BINDING PROTEIN LPQW-RELATED"/>
    <property type="match status" value="1"/>
</dbReference>
<evidence type="ECO:0000256" key="1">
    <source>
        <dbReference type="ARBA" id="ARBA00004418"/>
    </source>
</evidence>
<evidence type="ECO:0000259" key="5">
    <source>
        <dbReference type="Pfam" id="PF00496"/>
    </source>
</evidence>
<dbReference type="PANTHER" id="PTHR30290">
    <property type="entry name" value="PERIPLASMIC BINDING COMPONENT OF ABC TRANSPORTER"/>
    <property type="match status" value="1"/>
</dbReference>
<dbReference type="GO" id="GO:0043190">
    <property type="term" value="C:ATP-binding cassette (ABC) transporter complex"/>
    <property type="evidence" value="ECO:0007669"/>
    <property type="project" value="InterPro"/>
</dbReference>
<dbReference type="Gene3D" id="3.10.105.10">
    <property type="entry name" value="Dipeptide-binding Protein, Domain 3"/>
    <property type="match status" value="1"/>
</dbReference>
<dbReference type="CDD" id="cd08513">
    <property type="entry name" value="PBP2_thermophilic_Hb8_like"/>
    <property type="match status" value="1"/>
</dbReference>
<name>A0A1X6ZDY7_9RHOB</name>
<comment type="subcellular location">
    <subcellularLocation>
        <location evidence="1">Periplasm</location>
    </subcellularLocation>
</comment>
<dbReference type="FunFam" id="3.10.105.10:FF:000006">
    <property type="entry name" value="Peptide ABC transporter substrate-binding protein"/>
    <property type="match status" value="1"/>
</dbReference>
<keyword evidence="4" id="KW-0732">Signal</keyword>
<accession>A0A1X6ZDY7</accession>
<dbReference type="GO" id="GO:0015833">
    <property type="term" value="P:peptide transport"/>
    <property type="evidence" value="ECO:0007669"/>
    <property type="project" value="TreeGrafter"/>
</dbReference>
<evidence type="ECO:0000313" key="7">
    <source>
        <dbReference type="Proteomes" id="UP000193061"/>
    </source>
</evidence>
<evidence type="ECO:0000256" key="3">
    <source>
        <dbReference type="ARBA" id="ARBA00022448"/>
    </source>
</evidence>
<keyword evidence="3" id="KW-0813">Transport</keyword>
<organism evidence="6 7">
    <name type="scientific">Roseovarius albus</name>
    <dbReference type="NCBI Taxonomy" id="1247867"/>
    <lineage>
        <taxon>Bacteria</taxon>
        <taxon>Pseudomonadati</taxon>
        <taxon>Pseudomonadota</taxon>
        <taxon>Alphaproteobacteria</taxon>
        <taxon>Rhodobacterales</taxon>
        <taxon>Roseobacteraceae</taxon>
        <taxon>Roseovarius</taxon>
    </lineage>
</organism>
<dbReference type="OrthoDB" id="9803988at2"/>
<dbReference type="PIRSF" id="PIRSF002741">
    <property type="entry name" value="MppA"/>
    <property type="match status" value="1"/>
</dbReference>
<gene>
    <name evidence="6" type="primary">gsiB</name>
    <name evidence="6" type="ORF">ROA7450_02417</name>
</gene>
<evidence type="ECO:0000256" key="4">
    <source>
        <dbReference type="ARBA" id="ARBA00022729"/>
    </source>
</evidence>
<dbReference type="GO" id="GO:0030288">
    <property type="term" value="C:outer membrane-bounded periplasmic space"/>
    <property type="evidence" value="ECO:0007669"/>
    <property type="project" value="UniProtKB-ARBA"/>
</dbReference>
<dbReference type="Pfam" id="PF00496">
    <property type="entry name" value="SBP_bac_5"/>
    <property type="match status" value="1"/>
</dbReference>
<dbReference type="InterPro" id="IPR000914">
    <property type="entry name" value="SBP_5_dom"/>
</dbReference>
<dbReference type="GO" id="GO:1904680">
    <property type="term" value="F:peptide transmembrane transporter activity"/>
    <property type="evidence" value="ECO:0007669"/>
    <property type="project" value="TreeGrafter"/>
</dbReference>
<dbReference type="InterPro" id="IPR039424">
    <property type="entry name" value="SBP_5"/>
</dbReference>
<keyword evidence="7" id="KW-1185">Reference proteome</keyword>
<dbReference type="AlphaFoldDB" id="A0A1X6ZDY7"/>
<sequence>MKALLHATAAVCAFGTYAHAERGSDGQLNIIYWQAPSTLNPYLSGGTKDLQAASLILEPLARFDETGALQPWLATEIPTVENGGVTEDLKQITWTLKEGLVWSDGSALTSEDVKFTWEYCTAEGGGCAQIEKYGGITSVETPDNQTIVVNFSSPKPYPYTAFVGAQAPILQKTQFAECMGSNAVSCSEQNLAPIGTGPFVVSEFRPNDVALYNANPNYRDADKPAFANVVLKGGGDAASAGRSVLETGQFDYAWNLQLAPDVLASMEAAGKGEVISGFGTLVERIMVNMTDPSSDLGPERSTVAHPHPFLTDVTVRKALSMAIDRELLVEIGYGDAGRTTCNVLPAPEIYASTANDACKTQDIAGANALLDDVGWEKGADGIRAKDGQRLSLLFQSSTNAVRQDFQVVLKQWWSEIGVETELRNIDASVFFGGNADSPDTFQKFYADVEMYANNFDGTDPEAYMSNWSCDQIPAPENQWQGNNMPRYCDAAYDEMALKLSQTASLEERAALAKAMNDMLMQNFIMIPLVDRGRVSAKSNSLGGVILNTWDSELWNISDWYRIKD</sequence>
<evidence type="ECO:0000256" key="2">
    <source>
        <dbReference type="ARBA" id="ARBA00005695"/>
    </source>
</evidence>
<dbReference type="InterPro" id="IPR030678">
    <property type="entry name" value="Peptide/Ni-bd"/>
</dbReference>
<protein>
    <submittedName>
        <fullName evidence="6">Glutathione-binding protein GsiB</fullName>
    </submittedName>
</protein>
<dbReference type="Gene3D" id="3.40.190.10">
    <property type="entry name" value="Periplasmic binding protein-like II"/>
    <property type="match status" value="1"/>
</dbReference>